<protein>
    <submittedName>
        <fullName evidence="1">Uncharacterized protein</fullName>
    </submittedName>
</protein>
<proteinExistence type="predicted"/>
<evidence type="ECO:0000313" key="1">
    <source>
        <dbReference type="EMBL" id="MCS5479812.1"/>
    </source>
</evidence>
<dbReference type="EMBL" id="JANWTC010000006">
    <property type="protein sequence ID" value="MCS5479812.1"/>
    <property type="molecule type" value="Genomic_DNA"/>
</dbReference>
<dbReference type="RefSeq" id="WP_259427882.1">
    <property type="nucleotide sequence ID" value="NZ_JANWTC010000006.1"/>
</dbReference>
<organism evidence="1 2">
    <name type="scientific">Corynebacterium lemuris</name>
    <dbReference type="NCBI Taxonomy" id="1859292"/>
    <lineage>
        <taxon>Bacteria</taxon>
        <taxon>Bacillati</taxon>
        <taxon>Actinomycetota</taxon>
        <taxon>Actinomycetes</taxon>
        <taxon>Mycobacteriales</taxon>
        <taxon>Corynebacteriaceae</taxon>
        <taxon>Corynebacterium</taxon>
    </lineage>
</organism>
<keyword evidence="2" id="KW-1185">Reference proteome</keyword>
<comment type="caution">
    <text evidence="1">The sequence shown here is derived from an EMBL/GenBank/DDBJ whole genome shotgun (WGS) entry which is preliminary data.</text>
</comment>
<evidence type="ECO:0000313" key="2">
    <source>
        <dbReference type="Proteomes" id="UP001205965"/>
    </source>
</evidence>
<name>A0ABT2G0J4_9CORY</name>
<gene>
    <name evidence="1" type="ORF">NYP18_09080</name>
</gene>
<dbReference type="Proteomes" id="UP001205965">
    <property type="component" value="Unassembled WGS sequence"/>
</dbReference>
<accession>A0ABT2G0J4</accession>
<reference evidence="1 2" key="1">
    <citation type="submission" date="2022-08" db="EMBL/GenBank/DDBJ databases">
        <title>YIM 101645 draft genome.</title>
        <authorList>
            <person name="Chen X."/>
        </authorList>
    </citation>
    <scope>NUCLEOTIDE SEQUENCE [LARGE SCALE GENOMIC DNA]</scope>
    <source>
        <strain evidence="1 2">YIM 101645</strain>
    </source>
</reference>
<sequence>MADEQELRELADTLHGLYEALDAAKFAQAPQTERVMRPRPGPRTPGNWLMISLDAHHTGMLFEMCRDAANYVAPQTILHHQGRKLCEWIKWHSHYIATDFPAADDLADLMRDQVRTLDRRLAPKDAGQVANEDPYLTADSIQRNLTAKGLECPEATIRSWAARGHVSTKTRRDGHRAYRLGDIIRRLVGEDPYDQDKENPDD</sequence>